<proteinExistence type="inferred from homology"/>
<evidence type="ECO:0000256" key="1">
    <source>
        <dbReference type="ARBA" id="ARBA00007100"/>
    </source>
</evidence>
<dbReference type="PANTHER" id="PTHR22939">
    <property type="entry name" value="SERINE PROTEASE FAMILY S1C HTRA-RELATED"/>
    <property type="match status" value="1"/>
</dbReference>
<reference evidence="4 5" key="1">
    <citation type="submission" date="2019-08" db="EMBL/GenBank/DDBJ databases">
        <authorList>
            <person name="Dhanesh K."/>
            <person name="Kumar G."/>
            <person name="Sasikala C."/>
            <person name="Venkata Ramana C."/>
        </authorList>
    </citation>
    <scope>NUCLEOTIDE SEQUENCE [LARGE SCALE GENOMIC DNA]</scope>
    <source>
        <strain evidence="4 5">JC645</strain>
    </source>
</reference>
<evidence type="ECO:0000259" key="3">
    <source>
        <dbReference type="Pfam" id="PF13369"/>
    </source>
</evidence>
<organism evidence="4 5">
    <name type="scientific">Roseiconus nitratireducens</name>
    <dbReference type="NCBI Taxonomy" id="2605748"/>
    <lineage>
        <taxon>Bacteria</taxon>
        <taxon>Pseudomonadati</taxon>
        <taxon>Planctomycetota</taxon>
        <taxon>Planctomycetia</taxon>
        <taxon>Pirellulales</taxon>
        <taxon>Pirellulaceae</taxon>
        <taxon>Roseiconus</taxon>
    </lineage>
</organism>
<dbReference type="RefSeq" id="WP_161604251.1">
    <property type="nucleotide sequence ID" value="NZ_VWOX01000001.1"/>
</dbReference>
<dbReference type="Pfam" id="PF13369">
    <property type="entry name" value="Transglut_core2"/>
    <property type="match status" value="1"/>
</dbReference>
<sequence>MFLLPLSVVLGILAGDLASGQDAPEDSDQALIAQVQRSVTTIRVQGRDGEEIGIGTGFMIDDEGLVATNFHVINEGRPFTVQASDGTMLPVKSVEASDVNSDLALIRVDVSRHPVPALELVSDDRSAQGLRVLAFGNPLGLQNSVVEGIVSARREMQGRELLQLAMPIEQGNSGGPLVDLDGRVHGIINMKSAIDDNLGFAIPAAQLLSLQQHPNPVLIDRWVRLARMNPQSWKSVNGATWQQRGGRITASGTGAGFGGRSLLLSQTDVPERPFEVAVMVRLDRESGAAGLVFHSDGQDKHYGFYPSAGRLRLTCFRGPSVFSWQVLDEVSSEHYLPGQWNHLKVRIEKDRILCFVNGHLVIESADAQLDRGSAGLAKFRDTEAEFKQFEVGRELSDPSLSDSAKQWLAKLEVPEVDIDQIGAEQIHQLGTSGDLASREIIRKARLLEKQAARLRQLADDVRRAEPIEQLRHLEDLESDQRLLRGALLIARLDHPDVNIQAYCDRVDAMSEEISTRIDSDADAVDKRKHLHQYLFEENGYHGSRSEYYHPANSHLNRVIDDREGLPITLSILYIELAQRLGIDVRGIGLPGHFIVGQVIDADRTDLIDVFDRGELLMRADAERIVLMHVGRGLREEDLQANSTTEILTRVLNNLIGIAGRNEDLEGMLRYSDGLVALNPELPEYRLMRAQLRGMTGRAAAAIDDVDWMLEHQPPGADLGAAKRLRSALRSRQSLTTD</sequence>
<comment type="similarity">
    <text evidence="1">Belongs to the UPF0162 family.</text>
</comment>
<dbReference type="AlphaFoldDB" id="A0A5M6DLL9"/>
<evidence type="ECO:0000256" key="2">
    <source>
        <dbReference type="SAM" id="Coils"/>
    </source>
</evidence>
<dbReference type="Pfam" id="PF13365">
    <property type="entry name" value="Trypsin_2"/>
    <property type="match status" value="1"/>
</dbReference>
<dbReference type="SUPFAM" id="SSF49899">
    <property type="entry name" value="Concanavalin A-like lectins/glucanases"/>
    <property type="match status" value="1"/>
</dbReference>
<dbReference type="InterPro" id="IPR001940">
    <property type="entry name" value="Peptidase_S1C"/>
</dbReference>
<dbReference type="InterPro" id="IPR009003">
    <property type="entry name" value="Peptidase_S1_PA"/>
</dbReference>
<feature type="coiled-coil region" evidence="2">
    <location>
        <begin position="437"/>
        <end position="464"/>
    </location>
</feature>
<keyword evidence="2" id="KW-0175">Coiled coil</keyword>
<feature type="domain" description="Protein SirB1 N-terminal" evidence="3">
    <location>
        <begin position="501"/>
        <end position="652"/>
    </location>
</feature>
<name>A0A5M6DLL9_9BACT</name>
<evidence type="ECO:0000313" key="4">
    <source>
        <dbReference type="EMBL" id="KAA5547129.1"/>
    </source>
</evidence>
<gene>
    <name evidence="4" type="ORF">FYK55_01550</name>
</gene>
<dbReference type="EMBL" id="VWOX01000001">
    <property type="protein sequence ID" value="KAA5547129.1"/>
    <property type="molecule type" value="Genomic_DNA"/>
</dbReference>
<dbReference type="Proteomes" id="UP000324479">
    <property type="component" value="Unassembled WGS sequence"/>
</dbReference>
<dbReference type="GO" id="GO:0004252">
    <property type="term" value="F:serine-type endopeptidase activity"/>
    <property type="evidence" value="ECO:0007669"/>
    <property type="project" value="InterPro"/>
</dbReference>
<dbReference type="Gene3D" id="2.40.10.120">
    <property type="match status" value="1"/>
</dbReference>
<protein>
    <submittedName>
        <fullName evidence="4">Trypsin-like serine protease</fullName>
    </submittedName>
</protein>
<dbReference type="GO" id="GO:0006508">
    <property type="term" value="P:proteolysis"/>
    <property type="evidence" value="ECO:0007669"/>
    <property type="project" value="UniProtKB-KW"/>
</dbReference>
<dbReference type="Gene3D" id="2.60.120.560">
    <property type="entry name" value="Exo-inulinase, domain 1"/>
    <property type="match status" value="1"/>
</dbReference>
<keyword evidence="4" id="KW-0378">Hydrolase</keyword>
<dbReference type="PRINTS" id="PR00834">
    <property type="entry name" value="PROTEASES2C"/>
</dbReference>
<keyword evidence="5" id="KW-1185">Reference proteome</keyword>
<dbReference type="InterPro" id="IPR032698">
    <property type="entry name" value="SirB1_N"/>
</dbReference>
<evidence type="ECO:0000313" key="5">
    <source>
        <dbReference type="Proteomes" id="UP000324479"/>
    </source>
</evidence>
<dbReference type="InterPro" id="IPR013320">
    <property type="entry name" value="ConA-like_dom_sf"/>
</dbReference>
<keyword evidence="4" id="KW-0645">Protease</keyword>
<comment type="caution">
    <text evidence="4">The sequence shown here is derived from an EMBL/GenBank/DDBJ whole genome shotgun (WGS) entry which is preliminary data.</text>
</comment>
<dbReference type="PANTHER" id="PTHR22939:SF129">
    <property type="entry name" value="SERINE PROTEASE HTRA2, MITOCHONDRIAL"/>
    <property type="match status" value="1"/>
</dbReference>
<accession>A0A5M6DLL9</accession>
<dbReference type="SUPFAM" id="SSF50494">
    <property type="entry name" value="Trypsin-like serine proteases"/>
    <property type="match status" value="1"/>
</dbReference>